<comment type="caution">
    <text evidence="2">The sequence shown here is derived from an EMBL/GenBank/DDBJ whole genome shotgun (WGS) entry which is preliminary data.</text>
</comment>
<feature type="transmembrane region" description="Helical" evidence="1">
    <location>
        <begin position="158"/>
        <end position="178"/>
    </location>
</feature>
<keyword evidence="1" id="KW-0472">Membrane</keyword>
<dbReference type="AlphaFoldDB" id="A0A5M3VQJ7"/>
<accession>A0A5M3VQJ7</accession>
<protein>
    <recommendedName>
        <fullName evidence="4">Cache domain-containing protein</fullName>
    </recommendedName>
</protein>
<reference evidence="2 3" key="1">
    <citation type="submission" date="2019-10" db="EMBL/GenBank/DDBJ databases">
        <title>Whole genome shotgun sequence of Acrocarpospora corrugata NBRC 13972.</title>
        <authorList>
            <person name="Ichikawa N."/>
            <person name="Kimura A."/>
            <person name="Kitahashi Y."/>
            <person name="Komaki H."/>
            <person name="Oguchi A."/>
        </authorList>
    </citation>
    <scope>NUCLEOTIDE SEQUENCE [LARGE SCALE GENOMIC DNA]</scope>
    <source>
        <strain evidence="2 3">NBRC 13972</strain>
    </source>
</reference>
<proteinExistence type="predicted"/>
<evidence type="ECO:0000256" key="1">
    <source>
        <dbReference type="SAM" id="Phobius"/>
    </source>
</evidence>
<sequence>MTKLQAGRPADVVDAALARVGQVAGEVFTTLREVRAATAATVLSVRQAGREPVAADLATLRPLLWNRLDSARLSALIAGIGFIAAPGLLADAAWYLEWWQENPSGRPVQLLRDLDPSSSAFYDYTHWDWYAGPLAGAEHTICGPYVDYLCTDEYSLTFSAPVTVAGAFIGVAAADVFVRRFEAAVDPALREIPAPALLTNAEGRVVASNTARWIAGSAYRGAPGFTKHAIGDLPFTLVAADR</sequence>
<evidence type="ECO:0000313" key="2">
    <source>
        <dbReference type="EMBL" id="GER99066.1"/>
    </source>
</evidence>
<dbReference type="EMBL" id="BLAD01000038">
    <property type="protein sequence ID" value="GER99066.1"/>
    <property type="molecule type" value="Genomic_DNA"/>
</dbReference>
<dbReference type="OrthoDB" id="8687362at2"/>
<gene>
    <name evidence="2" type="ORF">Acor_11300</name>
</gene>
<dbReference type="CDD" id="cd12913">
    <property type="entry name" value="PDC1_MCP_like"/>
    <property type="match status" value="1"/>
</dbReference>
<feature type="transmembrane region" description="Helical" evidence="1">
    <location>
        <begin position="73"/>
        <end position="96"/>
    </location>
</feature>
<dbReference type="Gene3D" id="3.30.450.20">
    <property type="entry name" value="PAS domain"/>
    <property type="match status" value="1"/>
</dbReference>
<dbReference type="Pfam" id="PF22673">
    <property type="entry name" value="MCP-like_PDC_1"/>
    <property type="match status" value="1"/>
</dbReference>
<keyword evidence="3" id="KW-1185">Reference proteome</keyword>
<keyword evidence="1" id="KW-0812">Transmembrane</keyword>
<keyword evidence="1" id="KW-1133">Transmembrane helix</keyword>
<dbReference type="Proteomes" id="UP000334990">
    <property type="component" value="Unassembled WGS sequence"/>
</dbReference>
<organism evidence="2 3">
    <name type="scientific">Acrocarpospora corrugata</name>
    <dbReference type="NCBI Taxonomy" id="35763"/>
    <lineage>
        <taxon>Bacteria</taxon>
        <taxon>Bacillati</taxon>
        <taxon>Actinomycetota</taxon>
        <taxon>Actinomycetes</taxon>
        <taxon>Streptosporangiales</taxon>
        <taxon>Streptosporangiaceae</taxon>
        <taxon>Acrocarpospora</taxon>
    </lineage>
</organism>
<evidence type="ECO:0000313" key="3">
    <source>
        <dbReference type="Proteomes" id="UP000334990"/>
    </source>
</evidence>
<dbReference type="RefSeq" id="WP_155335479.1">
    <property type="nucleotide sequence ID" value="NZ_BAAABN010000042.1"/>
</dbReference>
<evidence type="ECO:0008006" key="4">
    <source>
        <dbReference type="Google" id="ProtNLM"/>
    </source>
</evidence>
<name>A0A5M3VQJ7_9ACTN</name>